<comment type="similarity">
    <text evidence="3">Belongs to the TMEM11 family.</text>
</comment>
<dbReference type="Pfam" id="PF14972">
    <property type="entry name" value="Mito_morph_reg"/>
    <property type="match status" value="1"/>
</dbReference>
<name>A0A1Y1LVM6_PHOPY</name>
<evidence type="ECO:0008006" key="10">
    <source>
        <dbReference type="Google" id="ProtNLM"/>
    </source>
</evidence>
<sequence>MDAGGDRPLYSSNVAVIREIYDSEYAPQTFALELERALDAECLIIVIEPTQLGEETARWIYMGNCLHKTAVVSGLGAILTGLIWSDKPIVCVPFGVVSLLCTGFYTISWQFDNCVKYQEERDPKRLSKLQVVTAMSAALPVVLVRKDDTRRKIVHCTVSLAAAAFCAYKLYDTLK</sequence>
<evidence type="ECO:0000256" key="3">
    <source>
        <dbReference type="ARBA" id="ARBA00006060"/>
    </source>
</evidence>
<dbReference type="PANTHER" id="PTHR15099:SF2">
    <property type="entry name" value="TRANSMEMBRANE PROTEIN 11, MITOCHONDRIAL"/>
    <property type="match status" value="1"/>
</dbReference>
<keyword evidence="8" id="KW-0472">Membrane</keyword>
<evidence type="ECO:0000256" key="6">
    <source>
        <dbReference type="ARBA" id="ARBA00022989"/>
    </source>
</evidence>
<accession>A0A1Y1LVM6</accession>
<dbReference type="InterPro" id="IPR026120">
    <property type="entry name" value="TMEM11"/>
</dbReference>
<keyword evidence="7" id="KW-0496">Mitochondrion</keyword>
<dbReference type="PANTHER" id="PTHR15099">
    <property type="entry name" value="PROTEIN PM1"/>
    <property type="match status" value="1"/>
</dbReference>
<organism evidence="9">
    <name type="scientific">Photinus pyralis</name>
    <name type="common">Common eastern firefly</name>
    <name type="synonym">Lampyris pyralis</name>
    <dbReference type="NCBI Taxonomy" id="7054"/>
    <lineage>
        <taxon>Eukaryota</taxon>
        <taxon>Metazoa</taxon>
        <taxon>Ecdysozoa</taxon>
        <taxon>Arthropoda</taxon>
        <taxon>Hexapoda</taxon>
        <taxon>Insecta</taxon>
        <taxon>Pterygota</taxon>
        <taxon>Neoptera</taxon>
        <taxon>Endopterygota</taxon>
        <taxon>Coleoptera</taxon>
        <taxon>Polyphaga</taxon>
        <taxon>Elateriformia</taxon>
        <taxon>Elateroidea</taxon>
        <taxon>Lampyridae</taxon>
        <taxon>Lampyrinae</taxon>
        <taxon>Photinus</taxon>
    </lineage>
</organism>
<evidence type="ECO:0000256" key="1">
    <source>
        <dbReference type="ARBA" id="ARBA00002812"/>
    </source>
</evidence>
<dbReference type="GO" id="GO:0007007">
    <property type="term" value="P:inner mitochondrial membrane organization"/>
    <property type="evidence" value="ECO:0007669"/>
    <property type="project" value="TreeGrafter"/>
</dbReference>
<dbReference type="GO" id="GO:0005743">
    <property type="term" value="C:mitochondrial inner membrane"/>
    <property type="evidence" value="ECO:0007669"/>
    <property type="project" value="UniProtKB-SubCell"/>
</dbReference>
<keyword evidence="5" id="KW-0999">Mitochondrion inner membrane</keyword>
<comment type="function">
    <text evidence="1">Plays a role in mitochondrial morphogenesis.</text>
</comment>
<evidence type="ECO:0000313" key="9">
    <source>
        <dbReference type="EMBL" id="JAV75676.1"/>
    </source>
</evidence>
<keyword evidence="4" id="KW-0812">Transmembrane</keyword>
<comment type="subcellular location">
    <subcellularLocation>
        <location evidence="2">Mitochondrion inner membrane</location>
        <topology evidence="2">Multi-pass membrane protein</topology>
    </subcellularLocation>
</comment>
<proteinExistence type="inferred from homology"/>
<reference evidence="9" key="1">
    <citation type="journal article" date="2016" name="Sci. Rep.">
        <title>Molecular characterization of firefly nuptial gifts: a multi-omics approach sheds light on postcopulatory sexual selection.</title>
        <authorList>
            <person name="Al-Wathiqui N."/>
            <person name="Fallon T.R."/>
            <person name="South A."/>
            <person name="Weng J.K."/>
            <person name="Lewis S.M."/>
        </authorList>
    </citation>
    <scope>NUCLEOTIDE SEQUENCE</scope>
</reference>
<dbReference type="EMBL" id="GEZM01050207">
    <property type="protein sequence ID" value="JAV75676.1"/>
    <property type="molecule type" value="Transcribed_RNA"/>
</dbReference>
<evidence type="ECO:0000256" key="7">
    <source>
        <dbReference type="ARBA" id="ARBA00023128"/>
    </source>
</evidence>
<protein>
    <recommendedName>
        <fullName evidence="10">Transmembrane protein 11</fullName>
    </recommendedName>
</protein>
<evidence type="ECO:0000256" key="4">
    <source>
        <dbReference type="ARBA" id="ARBA00022692"/>
    </source>
</evidence>
<evidence type="ECO:0000256" key="2">
    <source>
        <dbReference type="ARBA" id="ARBA00004448"/>
    </source>
</evidence>
<evidence type="ECO:0000256" key="5">
    <source>
        <dbReference type="ARBA" id="ARBA00022792"/>
    </source>
</evidence>
<dbReference type="AlphaFoldDB" id="A0A1Y1LVM6"/>
<keyword evidence="6" id="KW-1133">Transmembrane helix</keyword>
<evidence type="ECO:0000256" key="8">
    <source>
        <dbReference type="ARBA" id="ARBA00023136"/>
    </source>
</evidence>